<dbReference type="Proteomes" id="UP000253324">
    <property type="component" value="Unassembled WGS sequence"/>
</dbReference>
<protein>
    <recommendedName>
        <fullName evidence="6">DUF1254 domain-containing protein</fullName>
    </recommendedName>
</protein>
<name>A0A368Z4R7_9HYPH</name>
<dbReference type="Pfam" id="PF06742">
    <property type="entry name" value="DUF1214"/>
    <property type="match status" value="1"/>
</dbReference>
<proteinExistence type="predicted"/>
<feature type="signal peptide" evidence="1">
    <location>
        <begin position="1"/>
        <end position="19"/>
    </location>
</feature>
<reference evidence="4 5" key="1">
    <citation type="submission" date="2018-07" db="EMBL/GenBank/DDBJ databases">
        <title>Genomic Encyclopedia of Type Strains, Phase III (KMG-III): the genomes of soil and plant-associated and newly described type strains.</title>
        <authorList>
            <person name="Whitman W."/>
        </authorList>
    </citation>
    <scope>NUCLEOTIDE SEQUENCE [LARGE SCALE GENOMIC DNA]</scope>
    <source>
        <strain evidence="4 5">31-25a</strain>
    </source>
</reference>
<dbReference type="OrthoDB" id="9777345at2"/>
<keyword evidence="1" id="KW-0732">Signal</keyword>
<evidence type="ECO:0000313" key="4">
    <source>
        <dbReference type="EMBL" id="RCW87443.1"/>
    </source>
</evidence>
<comment type="caution">
    <text evidence="4">The sequence shown here is derived from an EMBL/GenBank/DDBJ whole genome shotgun (WGS) entry which is preliminary data.</text>
</comment>
<gene>
    <name evidence="4" type="ORF">C7476_101205</name>
</gene>
<dbReference type="Gene3D" id="2.60.120.600">
    <property type="entry name" value="Domain of unknown function DUF1214, C-terminal domain"/>
    <property type="match status" value="1"/>
</dbReference>
<organism evidence="4 5">
    <name type="scientific">Phyllobacterium bourgognense</name>
    <dbReference type="NCBI Taxonomy" id="314236"/>
    <lineage>
        <taxon>Bacteria</taxon>
        <taxon>Pseudomonadati</taxon>
        <taxon>Pseudomonadota</taxon>
        <taxon>Alphaproteobacteria</taxon>
        <taxon>Hyphomicrobiales</taxon>
        <taxon>Phyllobacteriaceae</taxon>
        <taxon>Phyllobacterium</taxon>
    </lineage>
</organism>
<dbReference type="PANTHER" id="PTHR36509:SF2">
    <property type="entry name" value="BLL3101 PROTEIN"/>
    <property type="match status" value="1"/>
</dbReference>
<dbReference type="SUPFAM" id="SSF160935">
    <property type="entry name" value="VPA0735-like"/>
    <property type="match status" value="1"/>
</dbReference>
<feature type="chain" id="PRO_5016760261" description="DUF1254 domain-containing protein" evidence="1">
    <location>
        <begin position="20"/>
        <end position="476"/>
    </location>
</feature>
<dbReference type="Pfam" id="PF06863">
    <property type="entry name" value="DUF1254"/>
    <property type="match status" value="1"/>
</dbReference>
<evidence type="ECO:0000313" key="5">
    <source>
        <dbReference type="Proteomes" id="UP000253324"/>
    </source>
</evidence>
<feature type="domain" description="DUF1214" evidence="2">
    <location>
        <begin position="345"/>
        <end position="451"/>
    </location>
</feature>
<dbReference type="PANTHER" id="PTHR36509">
    <property type="entry name" value="BLL3101 PROTEIN"/>
    <property type="match status" value="1"/>
</dbReference>
<evidence type="ECO:0000259" key="2">
    <source>
        <dbReference type="Pfam" id="PF06742"/>
    </source>
</evidence>
<sequence length="476" mass="52314">MKAKLFTLITCMILFSASAVPHSAADAITEQEAHSIGLDAYVYFYPLVTMDVTRKQATNIEAGKVMGRGPPNEFTNVPEFPTADMRDVVRVNFDTLYSVAWLDMTKEPMIVSVPDTNGRFYLLPMLDMWSDVFASPGWRTTGTAKADFAIVPPKWEGGKLPEGTQRIDAPTPIVWIIGRTKTDGPPDYDAVNKIQAGYKVTPLSQWGKTPEPVKVTIDPAVDMKTSPKATVDGMSAGEFFARAAEILKINPPHLTDQPILAQMRRIGIEPGQSFDIAKLDPAVAKALEGVPAEASKLMEWKMATLARVANNWSMNTDTMGVYGNYYLKRAIVAQVGLGANLPEDAIYPLNLGDEKGNPLNGVNSYTIHFDKASLPPVKAFWSITLYDPQGFQVANSINRFAVSSWMPFEYNADGSLDIHFQEKSPGKDKEANWLPAPAGPFNLTMRLYGPEMDALTGKWNPPPVVMVPVLQQVIAQ</sequence>
<dbReference type="InterPro" id="IPR010621">
    <property type="entry name" value="DUF1214"/>
</dbReference>
<dbReference type="Gene3D" id="2.60.40.1610">
    <property type="entry name" value="Domain of unknown function DUF1254"/>
    <property type="match status" value="1"/>
</dbReference>
<feature type="domain" description="DUF1254" evidence="3">
    <location>
        <begin position="71"/>
        <end position="202"/>
    </location>
</feature>
<evidence type="ECO:0000259" key="3">
    <source>
        <dbReference type="Pfam" id="PF06863"/>
    </source>
</evidence>
<keyword evidence="5" id="KW-1185">Reference proteome</keyword>
<dbReference type="AlphaFoldDB" id="A0A368Z4R7"/>
<dbReference type="InterPro" id="IPR037050">
    <property type="entry name" value="DUF1254_sf"/>
</dbReference>
<dbReference type="EMBL" id="QPJM01000001">
    <property type="protein sequence ID" value="RCW87443.1"/>
    <property type="molecule type" value="Genomic_DNA"/>
</dbReference>
<accession>A0A368Z4R7</accession>
<dbReference type="InterPro" id="IPR037049">
    <property type="entry name" value="DUF1214_C_sf"/>
</dbReference>
<dbReference type="InterPro" id="IPR010679">
    <property type="entry name" value="DUF1254"/>
</dbReference>
<evidence type="ECO:0000256" key="1">
    <source>
        <dbReference type="SAM" id="SignalP"/>
    </source>
</evidence>
<evidence type="ECO:0008006" key="6">
    <source>
        <dbReference type="Google" id="ProtNLM"/>
    </source>
</evidence>